<reference evidence="1 2" key="1">
    <citation type="journal article" date="2014" name="Genome Announc.">
        <title>Draft Genome Sequences of Two Isolates of the Roseobacter Group, Sulfitobacter sp. Strains 3SOLIMAR09 and 1FIGIMAR09, from Harbors of Mallorca Island (Mediterranean Sea).</title>
        <authorList>
            <person name="Mas-Llado M."/>
            <person name="Pina-Villalonga J.M."/>
            <person name="Brunet-Galmes I."/>
            <person name="Nogales B."/>
            <person name="Bosch R."/>
        </authorList>
    </citation>
    <scope>NUCLEOTIDE SEQUENCE [LARGE SCALE GENOMIC DNA]</scope>
    <source>
        <strain evidence="1 2">1FIGIMAR09</strain>
    </source>
</reference>
<protein>
    <submittedName>
        <fullName evidence="1">Uncharacterized protein</fullName>
    </submittedName>
</protein>
<evidence type="ECO:0000313" key="2">
    <source>
        <dbReference type="Proteomes" id="UP000027337"/>
    </source>
</evidence>
<proteinExistence type="predicted"/>
<comment type="caution">
    <text evidence="1">The sequence shown here is derived from an EMBL/GenBank/DDBJ whole genome shotgun (WGS) entry which is preliminary data.</text>
</comment>
<dbReference type="Proteomes" id="UP000027337">
    <property type="component" value="Unassembled WGS sequence"/>
</dbReference>
<name>A0A061SUJ4_9RHOB</name>
<evidence type="ECO:0000313" key="1">
    <source>
        <dbReference type="EMBL" id="KAJ04632.1"/>
    </source>
</evidence>
<organism evidence="1 2">
    <name type="scientific">Sulfitobacter mediterraneus</name>
    <dbReference type="NCBI Taxonomy" id="83219"/>
    <lineage>
        <taxon>Bacteria</taxon>
        <taxon>Pseudomonadati</taxon>
        <taxon>Pseudomonadota</taxon>
        <taxon>Alphaproteobacteria</taxon>
        <taxon>Rhodobacterales</taxon>
        <taxon>Roseobacteraceae</taxon>
        <taxon>Sulfitobacter</taxon>
    </lineage>
</organism>
<dbReference type="AlphaFoldDB" id="A0A061SUJ4"/>
<gene>
    <name evidence="1" type="ORF">PM02_02240</name>
</gene>
<dbReference type="EMBL" id="JEMU01000002">
    <property type="protein sequence ID" value="KAJ04632.1"/>
    <property type="molecule type" value="Genomic_DNA"/>
</dbReference>
<sequence>MAFIGFGGFAFFFQLFFLFFGCNTLHSFCAPACSPACNTLHSQLGLRRAQNGVLVRLANSAHSAYEASLF</sequence>
<accession>A0A061SUJ4</accession>
<keyword evidence="2" id="KW-1185">Reference proteome</keyword>